<evidence type="ECO:0000256" key="4">
    <source>
        <dbReference type="ARBA" id="ARBA00032829"/>
    </source>
</evidence>
<feature type="signal peptide" evidence="5">
    <location>
        <begin position="1"/>
        <end position="19"/>
    </location>
</feature>
<evidence type="ECO:0000256" key="2">
    <source>
        <dbReference type="ARBA" id="ARBA00022729"/>
    </source>
</evidence>
<organism evidence="7 8">
    <name type="scientific">Basidiobolus ranarum</name>
    <dbReference type="NCBI Taxonomy" id="34480"/>
    <lineage>
        <taxon>Eukaryota</taxon>
        <taxon>Fungi</taxon>
        <taxon>Fungi incertae sedis</taxon>
        <taxon>Zoopagomycota</taxon>
        <taxon>Entomophthoromycotina</taxon>
        <taxon>Basidiobolomycetes</taxon>
        <taxon>Basidiobolales</taxon>
        <taxon>Basidiobolaceae</taxon>
        <taxon>Basidiobolus</taxon>
    </lineage>
</organism>
<dbReference type="SUPFAM" id="SSF53474">
    <property type="entry name" value="alpha/beta-Hydrolases"/>
    <property type="match status" value="1"/>
</dbReference>
<name>A0ABR2W8H2_9FUNG</name>
<evidence type="ECO:0000256" key="5">
    <source>
        <dbReference type="SAM" id="SignalP"/>
    </source>
</evidence>
<protein>
    <recommendedName>
        <fullName evidence="4">Dipeptidyl-peptidase V</fullName>
    </recommendedName>
</protein>
<dbReference type="Proteomes" id="UP001479436">
    <property type="component" value="Unassembled WGS sequence"/>
</dbReference>
<dbReference type="PANTHER" id="PTHR42776:SF13">
    <property type="entry name" value="DIPEPTIDYL-PEPTIDASE 5"/>
    <property type="match status" value="1"/>
</dbReference>
<dbReference type="Pfam" id="PF00326">
    <property type="entry name" value="Peptidase_S9"/>
    <property type="match status" value="1"/>
</dbReference>
<feature type="domain" description="Peptidase S9 prolyl oligopeptidase catalytic" evidence="6">
    <location>
        <begin position="462"/>
        <end position="670"/>
    </location>
</feature>
<dbReference type="Gene3D" id="3.40.50.1820">
    <property type="entry name" value="alpha/beta hydrolase"/>
    <property type="match status" value="1"/>
</dbReference>
<evidence type="ECO:0000313" key="8">
    <source>
        <dbReference type="Proteomes" id="UP001479436"/>
    </source>
</evidence>
<dbReference type="PANTHER" id="PTHR42776">
    <property type="entry name" value="SERINE PEPTIDASE S9 FAMILY MEMBER"/>
    <property type="match status" value="1"/>
</dbReference>
<keyword evidence="8" id="KW-1185">Reference proteome</keyword>
<proteinExistence type="inferred from homology"/>
<comment type="similarity">
    <text evidence="1">Belongs to the peptidase S9C family.</text>
</comment>
<evidence type="ECO:0000259" key="6">
    <source>
        <dbReference type="Pfam" id="PF00326"/>
    </source>
</evidence>
<dbReference type="InterPro" id="IPR001375">
    <property type="entry name" value="Peptidase_S9_cat"/>
</dbReference>
<gene>
    <name evidence="7" type="primary">dpp5_2</name>
    <name evidence="7" type="ORF">K7432_002143</name>
</gene>
<evidence type="ECO:0000313" key="7">
    <source>
        <dbReference type="EMBL" id="KAK9723084.1"/>
    </source>
</evidence>
<dbReference type="EMBL" id="JASJQH010006930">
    <property type="protein sequence ID" value="KAK9723084.1"/>
    <property type="molecule type" value="Genomic_DNA"/>
</dbReference>
<comment type="caution">
    <text evidence="7">The sequence shown here is derived from an EMBL/GenBank/DDBJ whole genome shotgun (WGS) entry which is preliminary data.</text>
</comment>
<reference evidence="7 8" key="1">
    <citation type="submission" date="2023-04" db="EMBL/GenBank/DDBJ databases">
        <title>Genome of Basidiobolus ranarum AG-B5.</title>
        <authorList>
            <person name="Stajich J.E."/>
            <person name="Carter-House D."/>
            <person name="Gryganskyi A."/>
        </authorList>
    </citation>
    <scope>NUCLEOTIDE SEQUENCE [LARGE SCALE GENOMIC DNA]</scope>
    <source>
        <strain evidence="7 8">AG-B5</strain>
    </source>
</reference>
<evidence type="ECO:0000256" key="1">
    <source>
        <dbReference type="ARBA" id="ARBA00010040"/>
    </source>
</evidence>
<accession>A0ABR2W8H2</accession>
<sequence>MKLIASSCLVALLVGSAYAARPFAPKDLMSLPRPYDFAASPDGKYVVWSESKYDPATNKRGSNVVLLDIPAGTTKKLNDVVGGDFGNPVWMNDVTLGFISYQSGTPNLWAVNPAQANSTPVQRTNFTYEEVNNAIFHPGSKQLLFTTGVETKNVTKGFDTALAYDQLYTRIWDTWYDSKLQHLHVATIGDNLTIAATDLMKETPRLETPVRPFGDSSEFTISPDGTEAAFLTRPDNREVAWHTTIDLYVVPTNGRTPPKAITQGLKGTITNPKYSPDGKYLGWLQMLDPIKEADRAIVTLYNRQTKKITYVTDKWDSSATQLVFSKDSKTVFVTAADKSQTKVYSIDLQTQKPKELTHEHTSSVVSLISPDTLLLNQNSMQHPSELFTIKTDGSDLKQITHINDQALAEFHRSEPEYFWFEGARKEQVQGFILKPKDFDEKKKYPLAFWVHGGPEVSFSDAWSNRWNYQIPPSAGYVLININFHGSDGYGQKFSDSVLKNWGSLPYEDLMKGLDYALKKYPFIDGDRACAWGASYGGYMINWINGQTDRFKCLVSHSGIFDAKSTYYTIDQLYFMESEFGGLPWDDVKAYEKYSPSNYVKNWKTPTLVIHNGKDYRIVDGQGLSVFTALQRQGIPSRLLYFPDEAHLVLKPANSLRWHKEVLEWVGKYTNTTLPYEL</sequence>
<keyword evidence="2 5" id="KW-0732">Signal</keyword>
<dbReference type="SUPFAM" id="SSF82171">
    <property type="entry name" value="DPP6 N-terminal domain-like"/>
    <property type="match status" value="1"/>
</dbReference>
<dbReference type="InterPro" id="IPR011042">
    <property type="entry name" value="6-blade_b-propeller_TolB-like"/>
</dbReference>
<keyword evidence="3" id="KW-0378">Hydrolase</keyword>
<dbReference type="InterPro" id="IPR029058">
    <property type="entry name" value="AB_hydrolase_fold"/>
</dbReference>
<evidence type="ECO:0000256" key="3">
    <source>
        <dbReference type="ARBA" id="ARBA00022801"/>
    </source>
</evidence>
<dbReference type="Gene3D" id="2.120.10.30">
    <property type="entry name" value="TolB, C-terminal domain"/>
    <property type="match status" value="3"/>
</dbReference>
<feature type="chain" id="PRO_5045122974" description="Dipeptidyl-peptidase V" evidence="5">
    <location>
        <begin position="20"/>
        <end position="677"/>
    </location>
</feature>